<proteinExistence type="predicted"/>
<gene>
    <name evidence="1" type="ORF">HPB49_015614</name>
</gene>
<name>A0ACB8DJB7_DERSI</name>
<dbReference type="EMBL" id="CM023480">
    <property type="protein sequence ID" value="KAH7970792.1"/>
    <property type="molecule type" value="Genomic_DNA"/>
</dbReference>
<protein>
    <submittedName>
        <fullName evidence="1">Uncharacterized protein</fullName>
    </submittedName>
</protein>
<organism evidence="1 2">
    <name type="scientific">Dermacentor silvarum</name>
    <name type="common">Tick</name>
    <dbReference type="NCBI Taxonomy" id="543639"/>
    <lineage>
        <taxon>Eukaryota</taxon>
        <taxon>Metazoa</taxon>
        <taxon>Ecdysozoa</taxon>
        <taxon>Arthropoda</taxon>
        <taxon>Chelicerata</taxon>
        <taxon>Arachnida</taxon>
        <taxon>Acari</taxon>
        <taxon>Parasitiformes</taxon>
        <taxon>Ixodida</taxon>
        <taxon>Ixodoidea</taxon>
        <taxon>Ixodidae</taxon>
        <taxon>Rhipicephalinae</taxon>
        <taxon>Dermacentor</taxon>
    </lineage>
</organism>
<keyword evidence="2" id="KW-1185">Reference proteome</keyword>
<dbReference type="Proteomes" id="UP000821865">
    <property type="component" value="Chromosome 11"/>
</dbReference>
<comment type="caution">
    <text evidence="1">The sequence shown here is derived from an EMBL/GenBank/DDBJ whole genome shotgun (WGS) entry which is preliminary data.</text>
</comment>
<evidence type="ECO:0000313" key="1">
    <source>
        <dbReference type="EMBL" id="KAH7970792.1"/>
    </source>
</evidence>
<sequence length="728" mass="80610">MASFEEDVCFWESVDVESDFQADTALFRDASCDDLLEFNDTFKPLWHTDARIAATIDGTVEIEAGCTAEANAGEVKTEKHSPTTHAGTSGTSTPRKKWTADEEALLLQCMEQHGNKWSKISALIKTKSTIQVKTHAHYLLKKNARKTSGQVNDTSVPVAASKGPVARPPKKQTKMKPQVTSRNENVIVLKEAEAIETLKNKFPESEIVSIDKSADEEDDIDIDCDSTDGVVFSPPSSPLRKSDAFVGVLTPKLATDSSAEDTENETSPDRLLPEGLEESATSAVTFEPPVAEVVLDKSVISKDEKIVHSEFFSGSSSKTPERYLRIRNFIIDAWNSQKPRYLNKTQARQGLKNCGDVNCIGRIHDYLEQIGAINFGCSQVTYHRTKHLSHTKPLQKTKEPRPDMDRPQRRKIASLDVLNIDVKGGGVTLEHGSEGSVISQTLVRSKPKPGRHQQNPFKLIPCRNYDEGQEPFTIEVSVTAFLRMDIHAHLLNTEVIGLLGGYYDEHRNCLVVATAEACDSVSTDLECEMDSVSQTQAMDLLHELGFDVVGWYHSHPTFVPNPSVRDLTTQRDYQALFSSQGRPFVAVILSPFLQLDATVLPAKGLATRTKWWVVRDNDDTGHAGTGSPALVPYAFSVKLLKADQSFVQDVAAVIHQLVNRVSSCPARVELSKPYPWPSSATCREYAMERKHLMVYNAAFKLGVVAWYAKAHGKQTAGHNFSVNNNCIR</sequence>
<accession>A0ACB8DJB7</accession>
<evidence type="ECO:0000313" key="2">
    <source>
        <dbReference type="Proteomes" id="UP000821865"/>
    </source>
</evidence>
<reference evidence="1" key="1">
    <citation type="submission" date="2020-05" db="EMBL/GenBank/DDBJ databases">
        <title>Large-scale comparative analyses of tick genomes elucidate their genetic diversity and vector capacities.</title>
        <authorList>
            <person name="Jia N."/>
            <person name="Wang J."/>
            <person name="Shi W."/>
            <person name="Du L."/>
            <person name="Sun Y."/>
            <person name="Zhan W."/>
            <person name="Jiang J."/>
            <person name="Wang Q."/>
            <person name="Zhang B."/>
            <person name="Ji P."/>
            <person name="Sakyi L.B."/>
            <person name="Cui X."/>
            <person name="Yuan T."/>
            <person name="Jiang B."/>
            <person name="Yang W."/>
            <person name="Lam T.T.-Y."/>
            <person name="Chang Q."/>
            <person name="Ding S."/>
            <person name="Wang X."/>
            <person name="Zhu J."/>
            <person name="Ruan X."/>
            <person name="Zhao L."/>
            <person name="Wei J."/>
            <person name="Que T."/>
            <person name="Du C."/>
            <person name="Cheng J."/>
            <person name="Dai P."/>
            <person name="Han X."/>
            <person name="Huang E."/>
            <person name="Gao Y."/>
            <person name="Liu J."/>
            <person name="Shao H."/>
            <person name="Ye R."/>
            <person name="Li L."/>
            <person name="Wei W."/>
            <person name="Wang X."/>
            <person name="Wang C."/>
            <person name="Yang T."/>
            <person name="Huo Q."/>
            <person name="Li W."/>
            <person name="Guo W."/>
            <person name="Chen H."/>
            <person name="Zhou L."/>
            <person name="Ni X."/>
            <person name="Tian J."/>
            <person name="Zhou Y."/>
            <person name="Sheng Y."/>
            <person name="Liu T."/>
            <person name="Pan Y."/>
            <person name="Xia L."/>
            <person name="Li J."/>
            <person name="Zhao F."/>
            <person name="Cao W."/>
        </authorList>
    </citation>
    <scope>NUCLEOTIDE SEQUENCE</scope>
    <source>
        <strain evidence="1">Dsil-2018</strain>
    </source>
</reference>